<dbReference type="AlphaFoldDB" id="A0A9P4XKU3"/>
<keyword evidence="3" id="KW-1185">Reference proteome</keyword>
<name>A0A9P4XKU3_9HYPO</name>
<accession>A0A9P4XKU3</accession>
<dbReference type="EMBL" id="QLNT01000002">
    <property type="protein sequence ID" value="KAF3075936.1"/>
    <property type="molecule type" value="Genomic_DNA"/>
</dbReference>
<dbReference type="Proteomes" id="UP000801864">
    <property type="component" value="Unassembled WGS sequence"/>
</dbReference>
<gene>
    <name evidence="2" type="ORF">CFAM422_001653</name>
</gene>
<feature type="compositionally biased region" description="Basic and acidic residues" evidence="1">
    <location>
        <begin position="39"/>
        <end position="50"/>
    </location>
</feature>
<proteinExistence type="predicted"/>
<organism evidence="2 3">
    <name type="scientific">Trichoderma lentiforme</name>
    <dbReference type="NCBI Taxonomy" id="1567552"/>
    <lineage>
        <taxon>Eukaryota</taxon>
        <taxon>Fungi</taxon>
        <taxon>Dikarya</taxon>
        <taxon>Ascomycota</taxon>
        <taxon>Pezizomycotina</taxon>
        <taxon>Sordariomycetes</taxon>
        <taxon>Hypocreomycetidae</taxon>
        <taxon>Hypocreales</taxon>
        <taxon>Hypocreaceae</taxon>
        <taxon>Trichoderma</taxon>
    </lineage>
</organism>
<feature type="region of interest" description="Disordered" evidence="1">
    <location>
        <begin position="1"/>
        <end position="53"/>
    </location>
</feature>
<sequence>MSSRCDAEDVQEHKQEADQTRSSLSKRGLSNKAQLSSDPETRGGEARAQRLDANCAVLVRD</sequence>
<feature type="compositionally biased region" description="Basic and acidic residues" evidence="1">
    <location>
        <begin position="1"/>
        <end position="19"/>
    </location>
</feature>
<evidence type="ECO:0000313" key="2">
    <source>
        <dbReference type="EMBL" id="KAF3075936.1"/>
    </source>
</evidence>
<evidence type="ECO:0000256" key="1">
    <source>
        <dbReference type="SAM" id="MobiDB-lite"/>
    </source>
</evidence>
<reference evidence="2 3" key="1">
    <citation type="submission" date="2018-06" db="EMBL/GenBank/DDBJ databases">
        <title>Genome analysis of cellulolytic fungus Trichoderma lentiforme CFAM-422.</title>
        <authorList>
            <person name="Steindorff A.S."/>
            <person name="Formighieri E.F."/>
            <person name="Midorikawa G.E.O."/>
            <person name="Tamietti M.S."/>
            <person name="Ramos E.Z."/>
            <person name="Silva A.S."/>
            <person name="Bon E.P.S."/>
            <person name="Mendes T.D."/>
            <person name="Damaso M.C.T."/>
            <person name="Favaro L.C.L."/>
        </authorList>
    </citation>
    <scope>NUCLEOTIDE SEQUENCE [LARGE SCALE GENOMIC DNA]</scope>
    <source>
        <strain evidence="2 3">CFAM-422</strain>
    </source>
</reference>
<protein>
    <submittedName>
        <fullName evidence="2">Uncharacterized protein</fullName>
    </submittedName>
</protein>
<comment type="caution">
    <text evidence="2">The sequence shown here is derived from an EMBL/GenBank/DDBJ whole genome shotgun (WGS) entry which is preliminary data.</text>
</comment>
<evidence type="ECO:0000313" key="3">
    <source>
        <dbReference type="Proteomes" id="UP000801864"/>
    </source>
</evidence>